<organism evidence="1 2">
    <name type="scientific">Panagrolaimus sp. ES5</name>
    <dbReference type="NCBI Taxonomy" id="591445"/>
    <lineage>
        <taxon>Eukaryota</taxon>
        <taxon>Metazoa</taxon>
        <taxon>Ecdysozoa</taxon>
        <taxon>Nematoda</taxon>
        <taxon>Chromadorea</taxon>
        <taxon>Rhabditida</taxon>
        <taxon>Tylenchina</taxon>
        <taxon>Panagrolaimomorpha</taxon>
        <taxon>Panagrolaimoidea</taxon>
        <taxon>Panagrolaimidae</taxon>
        <taxon>Panagrolaimus</taxon>
    </lineage>
</organism>
<dbReference type="Proteomes" id="UP000887579">
    <property type="component" value="Unplaced"/>
</dbReference>
<evidence type="ECO:0000313" key="2">
    <source>
        <dbReference type="WBParaSite" id="ES5_v2.g19621.t1"/>
    </source>
</evidence>
<proteinExistence type="predicted"/>
<evidence type="ECO:0000313" key="1">
    <source>
        <dbReference type="Proteomes" id="UP000887579"/>
    </source>
</evidence>
<protein>
    <submittedName>
        <fullName evidence="2">Uncharacterized protein</fullName>
    </submittedName>
</protein>
<accession>A0AC34FQK3</accession>
<dbReference type="WBParaSite" id="ES5_v2.g19621.t1">
    <property type="protein sequence ID" value="ES5_v2.g19621.t1"/>
    <property type="gene ID" value="ES5_v2.g19621"/>
</dbReference>
<name>A0AC34FQK3_9BILA</name>
<reference evidence="2" key="1">
    <citation type="submission" date="2022-11" db="UniProtKB">
        <authorList>
            <consortium name="WormBaseParasite"/>
        </authorList>
    </citation>
    <scope>IDENTIFICATION</scope>
</reference>
<sequence>MTTDEKEREKLENDTRNEIRNGMFTDKYEVREYFLNGIGKYRHEYTVPKMDAPLSSTPLHSDDEQINEEAEIENNEGNEGGNDGDDMDLMEEAININWDNLFQPDEPQDDPGHVQQHGPQNHQQENQPPPIPFGQDMIAEQASSDEEEESDDNVNDSFWAI</sequence>